<protein>
    <submittedName>
        <fullName evidence="2">Uncharacterized protein</fullName>
    </submittedName>
</protein>
<name>A0A9N8KP39_9PEZI</name>
<organism evidence="2 3">
    <name type="scientific">Aureobasidium uvarum</name>
    <dbReference type="NCBI Taxonomy" id="2773716"/>
    <lineage>
        <taxon>Eukaryota</taxon>
        <taxon>Fungi</taxon>
        <taxon>Dikarya</taxon>
        <taxon>Ascomycota</taxon>
        <taxon>Pezizomycotina</taxon>
        <taxon>Dothideomycetes</taxon>
        <taxon>Dothideomycetidae</taxon>
        <taxon>Dothideales</taxon>
        <taxon>Saccotheciaceae</taxon>
        <taxon>Aureobasidium</taxon>
    </lineage>
</organism>
<dbReference type="AlphaFoldDB" id="A0A9N8KP39"/>
<evidence type="ECO:0000313" key="3">
    <source>
        <dbReference type="Proteomes" id="UP000745764"/>
    </source>
</evidence>
<dbReference type="PANTHER" id="PTHR36205:SF2">
    <property type="entry name" value="MAJOR FACILITATOR SUPERFAMILY TRANSPORTER"/>
    <property type="match status" value="1"/>
</dbReference>
<accession>A0A9N8KP39</accession>
<dbReference type="EMBL" id="CAINUL010000008">
    <property type="protein sequence ID" value="CAD0111159.1"/>
    <property type="molecule type" value="Genomic_DNA"/>
</dbReference>
<keyword evidence="1" id="KW-1133">Transmembrane helix</keyword>
<proteinExistence type="predicted"/>
<gene>
    <name evidence="2" type="ORF">AWRI4620_LOCUS5414</name>
</gene>
<sequence>MAFNIRYNTCFGLERAPIRKPKLALILSTSSVLFLFAAYQSYLSAIQHKSALDLQPSITPTSSACEIWPGWRTATPDNIQADDSALSSLRLGTAEVMSEDPDLGCTPAKERLGLFGHSSGDSQLSRPPWRTVRWGLLQSDCANKNYGLKSADPAIPYRKLARFSGQADDEGQWSTPEDRSTGRTAIVVRTWDAYQYSDNQLAWMRAMITELSLDTGGRFQVFMLVNVKDNSLDLFDNRTYTQLLEKSVPEEFRDVAFLYNEAILREWYPKVGEYGAQDQMYQALQIFSHSFPEFDFVWQLEMDARFTSHVAKMLTNAGSWAKRQPRKNLWERNGRWFIPALWKDYASFSAHVDEEFGDQGIWGPHPYAQFYLDPQGPQPPTRRDDVWGVGEEAELITLSPLIDPVNTKWTYESTIHGFEPALNLPRRMAIVSMTRTSRRLLRLISYEQRKSGSWVVSESTPETWSLLHGLKAVYVPHLVAFNLDTNTETPEEQGRELDHMIHKGPAWNSAGGEHAGLLWCPDVGLPEQRWLNASYFYWAGDAPRLWWAYTNGSCTYSLVLHPVKAD</sequence>
<dbReference type="OrthoDB" id="3353407at2759"/>
<keyword evidence="1" id="KW-0472">Membrane</keyword>
<dbReference type="InterPro" id="IPR021822">
    <property type="entry name" value="DUF3405"/>
</dbReference>
<dbReference type="Proteomes" id="UP000745764">
    <property type="component" value="Unassembled WGS sequence"/>
</dbReference>
<keyword evidence="1" id="KW-0812">Transmembrane</keyword>
<evidence type="ECO:0000256" key="1">
    <source>
        <dbReference type="SAM" id="Phobius"/>
    </source>
</evidence>
<keyword evidence="3" id="KW-1185">Reference proteome</keyword>
<comment type="caution">
    <text evidence="2">The sequence shown here is derived from an EMBL/GenBank/DDBJ whole genome shotgun (WGS) entry which is preliminary data.</text>
</comment>
<feature type="transmembrane region" description="Helical" evidence="1">
    <location>
        <begin position="23"/>
        <end position="42"/>
    </location>
</feature>
<evidence type="ECO:0000313" key="2">
    <source>
        <dbReference type="EMBL" id="CAD0111159.1"/>
    </source>
</evidence>
<dbReference type="PANTHER" id="PTHR36205">
    <property type="entry name" value="CHROMOSOME 19, WHOLE GENOME SHOTGUN SEQUENCE"/>
    <property type="match status" value="1"/>
</dbReference>
<dbReference type="Pfam" id="PF11885">
    <property type="entry name" value="DUF3405"/>
    <property type="match status" value="1"/>
</dbReference>
<reference evidence="2" key="1">
    <citation type="submission" date="2020-06" db="EMBL/GenBank/DDBJ databases">
        <authorList>
            <person name="Onetto C."/>
        </authorList>
    </citation>
    <scope>NUCLEOTIDE SEQUENCE</scope>
</reference>